<keyword evidence="2" id="KW-1185">Reference proteome</keyword>
<evidence type="ECO:0008006" key="3">
    <source>
        <dbReference type="Google" id="ProtNLM"/>
    </source>
</evidence>
<dbReference type="STRING" id="797277.SAMN05216198_1867"/>
<sequence>MTKYKSRRRWQAECWLSRQTDTLAEHLSALREQLLPATWPVRCARAGGLPDGRLGNWQPQPGSSSAELALLLQPVPLEQRQLLGSLLDAPAAGALALVEAVEQLELEWRQRLDPLHSHRQYAAQLETLARLLKLTPAARSAYLDNERKIFPAIDILLFESLPIRLRTDMANRHVMGDGACLQWWLERLLARAGVSGYDLGSLGDDDWPEIPPAWLALGWIVSLRFAAG</sequence>
<gene>
    <name evidence="1" type="ORF">SAMN05216198_1867</name>
</gene>
<evidence type="ECO:0000313" key="1">
    <source>
        <dbReference type="EMBL" id="SDS40199.1"/>
    </source>
</evidence>
<evidence type="ECO:0000313" key="2">
    <source>
        <dbReference type="Proteomes" id="UP000243426"/>
    </source>
</evidence>
<accession>A0A1H1RZ19</accession>
<dbReference type="EMBL" id="LT629748">
    <property type="protein sequence ID" value="SDS40199.1"/>
    <property type="molecule type" value="Genomic_DNA"/>
</dbReference>
<reference evidence="2" key="1">
    <citation type="submission" date="2016-10" db="EMBL/GenBank/DDBJ databases">
        <authorList>
            <person name="Varghese N."/>
            <person name="Submissions S."/>
        </authorList>
    </citation>
    <scope>NUCLEOTIDE SEQUENCE [LARGE SCALE GENOMIC DNA]</scope>
    <source>
        <strain evidence="2">2SM5</strain>
    </source>
</reference>
<name>A0A1H1RZ19_9GAMM</name>
<organism evidence="1 2">
    <name type="scientific">Halopseudomonas litoralis</name>
    <dbReference type="NCBI Taxonomy" id="797277"/>
    <lineage>
        <taxon>Bacteria</taxon>
        <taxon>Pseudomonadati</taxon>
        <taxon>Pseudomonadota</taxon>
        <taxon>Gammaproteobacteria</taxon>
        <taxon>Pseudomonadales</taxon>
        <taxon>Pseudomonadaceae</taxon>
        <taxon>Halopseudomonas</taxon>
    </lineage>
</organism>
<proteinExistence type="predicted"/>
<dbReference type="Proteomes" id="UP000243426">
    <property type="component" value="Chromosome I"/>
</dbReference>
<dbReference type="AlphaFoldDB" id="A0A1H1RZ19"/>
<dbReference type="OrthoDB" id="6854428at2"/>
<protein>
    <recommendedName>
        <fullName evidence="3">Type III secretion protein (HrpB4)</fullName>
    </recommendedName>
</protein>
<dbReference type="RefSeq" id="WP_090273053.1">
    <property type="nucleotide sequence ID" value="NZ_LT629748.1"/>
</dbReference>